<dbReference type="GO" id="GO:0016020">
    <property type="term" value="C:membrane"/>
    <property type="evidence" value="ECO:0007669"/>
    <property type="project" value="UniProtKB-SubCell"/>
</dbReference>
<keyword evidence="8" id="KW-0408">Iron</keyword>
<keyword evidence="7 10" id="KW-1133">Transmembrane helix</keyword>
<sequence>MEARLFALQRLTAMVMAPFVFVHVGIILYAVRGGLTAGEILSRTQGNWFWIVFYGLFVLSVAIHVPIGIRNILIEWLRLGRAAASAVGLVFGVALLILGLRAVAAVGGLVQ</sequence>
<keyword evidence="12" id="KW-1185">Reference proteome</keyword>
<dbReference type="Pfam" id="PF01127">
    <property type="entry name" value="Sdh_cyt"/>
    <property type="match status" value="1"/>
</dbReference>
<evidence type="ECO:0000256" key="2">
    <source>
        <dbReference type="ARBA" id="ARBA00004050"/>
    </source>
</evidence>
<evidence type="ECO:0000256" key="6">
    <source>
        <dbReference type="ARBA" id="ARBA00022723"/>
    </source>
</evidence>
<proteinExistence type="predicted"/>
<accession>A0A0H2M8J3</accession>
<evidence type="ECO:0000256" key="4">
    <source>
        <dbReference type="ARBA" id="ARBA00022617"/>
    </source>
</evidence>
<comment type="function">
    <text evidence="2">Membrane-anchoring subunit of succinate dehydrogenase (SDH).</text>
</comment>
<feature type="transmembrane region" description="Helical" evidence="10">
    <location>
        <begin position="12"/>
        <end position="31"/>
    </location>
</feature>
<evidence type="ECO:0000256" key="10">
    <source>
        <dbReference type="SAM" id="Phobius"/>
    </source>
</evidence>
<dbReference type="InterPro" id="IPR034804">
    <property type="entry name" value="SQR/QFR_C/D"/>
</dbReference>
<dbReference type="EMBL" id="JZWI01000003">
    <property type="protein sequence ID" value="KLN58451.1"/>
    <property type="molecule type" value="Genomic_DNA"/>
</dbReference>
<reference evidence="11 12" key="1">
    <citation type="submission" date="2015-03" db="EMBL/GenBank/DDBJ databases">
        <title>Genome sequence of Variovorax paradoxus TBEA6.</title>
        <authorList>
            <person name="Poehlein A."/>
            <person name="Schuldes J."/>
            <person name="Wuebbeler J.H."/>
            <person name="Hiessl S."/>
            <person name="Steinbuechel A."/>
            <person name="Daniel R."/>
        </authorList>
    </citation>
    <scope>NUCLEOTIDE SEQUENCE [LARGE SCALE GENOMIC DNA]</scope>
    <source>
        <strain evidence="11 12">TBEA6</strain>
    </source>
</reference>
<keyword evidence="6" id="KW-0479">Metal-binding</keyword>
<keyword evidence="4" id="KW-0349">Heme</keyword>
<protein>
    <submittedName>
        <fullName evidence="11">Succinate dehydrogenase/fumarate reductase transmembrane subunit</fullName>
    </submittedName>
</protein>
<feature type="transmembrane region" description="Helical" evidence="10">
    <location>
        <begin position="51"/>
        <end position="74"/>
    </location>
</feature>
<comment type="caution">
    <text evidence="11">The sequence shown here is derived from an EMBL/GenBank/DDBJ whole genome shotgun (WGS) entry which is preliminary data.</text>
</comment>
<evidence type="ECO:0000256" key="3">
    <source>
        <dbReference type="ARBA" id="ARBA00004370"/>
    </source>
</evidence>
<comment type="subcellular location">
    <subcellularLocation>
        <location evidence="3">Membrane</location>
    </subcellularLocation>
</comment>
<keyword evidence="5 10" id="KW-0812">Transmembrane</keyword>
<dbReference type="AlphaFoldDB" id="A0A0H2M8J3"/>
<dbReference type="GO" id="GO:0046872">
    <property type="term" value="F:metal ion binding"/>
    <property type="evidence" value="ECO:0007669"/>
    <property type="project" value="UniProtKB-KW"/>
</dbReference>
<dbReference type="Gene3D" id="1.20.1300.10">
    <property type="entry name" value="Fumarate reductase/succinate dehydrogenase, transmembrane subunit"/>
    <property type="match status" value="1"/>
</dbReference>
<evidence type="ECO:0000256" key="9">
    <source>
        <dbReference type="ARBA" id="ARBA00023136"/>
    </source>
</evidence>
<evidence type="ECO:0000256" key="1">
    <source>
        <dbReference type="ARBA" id="ARBA00001971"/>
    </source>
</evidence>
<dbReference type="SUPFAM" id="SSF81343">
    <property type="entry name" value="Fumarate reductase respiratory complex transmembrane subunits"/>
    <property type="match status" value="1"/>
</dbReference>
<evidence type="ECO:0000313" key="12">
    <source>
        <dbReference type="Proteomes" id="UP000035170"/>
    </source>
</evidence>
<evidence type="ECO:0000313" key="11">
    <source>
        <dbReference type="EMBL" id="KLN58451.1"/>
    </source>
</evidence>
<gene>
    <name evidence="11" type="ORF">VPARA_05660</name>
</gene>
<dbReference type="RefSeq" id="WP_047783200.1">
    <property type="nucleotide sequence ID" value="NZ_JZWI01000003.1"/>
</dbReference>
<name>A0A0H2M8J3_VARPD</name>
<dbReference type="InterPro" id="IPR000701">
    <property type="entry name" value="SuccDH_FuR_B_TM-su"/>
</dbReference>
<organism evidence="11 12">
    <name type="scientific">Variovorax paradoxus</name>
    <dbReference type="NCBI Taxonomy" id="34073"/>
    <lineage>
        <taxon>Bacteria</taxon>
        <taxon>Pseudomonadati</taxon>
        <taxon>Pseudomonadota</taxon>
        <taxon>Betaproteobacteria</taxon>
        <taxon>Burkholderiales</taxon>
        <taxon>Comamonadaceae</taxon>
        <taxon>Variovorax</taxon>
    </lineage>
</organism>
<comment type="cofactor">
    <cofactor evidence="1">
        <name>heme</name>
        <dbReference type="ChEBI" id="CHEBI:30413"/>
    </cofactor>
</comment>
<evidence type="ECO:0000256" key="8">
    <source>
        <dbReference type="ARBA" id="ARBA00023004"/>
    </source>
</evidence>
<evidence type="ECO:0000256" key="5">
    <source>
        <dbReference type="ARBA" id="ARBA00022692"/>
    </source>
</evidence>
<feature type="transmembrane region" description="Helical" evidence="10">
    <location>
        <begin position="86"/>
        <end position="110"/>
    </location>
</feature>
<keyword evidence="9 10" id="KW-0472">Membrane</keyword>
<dbReference type="Proteomes" id="UP000035170">
    <property type="component" value="Unassembled WGS sequence"/>
</dbReference>
<evidence type="ECO:0000256" key="7">
    <source>
        <dbReference type="ARBA" id="ARBA00022989"/>
    </source>
</evidence>
<dbReference type="PATRIC" id="fig|34073.19.peg.571"/>